<evidence type="ECO:0000259" key="1">
    <source>
        <dbReference type="Pfam" id="PF02541"/>
    </source>
</evidence>
<keyword evidence="3" id="KW-1185">Reference proteome</keyword>
<organism evidence="2 3">
    <name type="scientific">Nocardioides yefusunii</name>
    <dbReference type="NCBI Taxonomy" id="2500546"/>
    <lineage>
        <taxon>Bacteria</taxon>
        <taxon>Bacillati</taxon>
        <taxon>Actinomycetota</taxon>
        <taxon>Actinomycetes</taxon>
        <taxon>Propionibacteriales</taxon>
        <taxon>Nocardioidaceae</taxon>
        <taxon>Nocardioides</taxon>
    </lineage>
</organism>
<dbReference type="Gene3D" id="3.30.420.40">
    <property type="match status" value="1"/>
</dbReference>
<dbReference type="InterPro" id="IPR043129">
    <property type="entry name" value="ATPase_NBD"/>
</dbReference>
<gene>
    <name evidence="2" type="ORF">ACFPWU_03355</name>
</gene>
<sequence length="319" mass="33419">MTVSQPGTSDNGRIAAIDCGTNTIKLLIGALPDVDVRTSRMVRLGEGVDTTGRLSDAALERAFEAIDEYAGLLRVYGVPPERVRFCATSASRDASNSDVFVAGVRERMGVEPEVIPGEEEAQLAYSGAVRGLDLPADGTALVIDIGGGSTEFVLGNADGPFAWYSSDMGSVRMSERHLRSDPATPAEIAACVADVDAILDEVEAAGVDISSATTVVGIAGTFTTIAAGVLSLPAYDPTALEHVTLPVDITRAVCARLVEMTTAERLGLGFMHPGRADVIDAGAIVVDRVLARVTPATWTVSEADILEGIAWSVARRKNF</sequence>
<name>A0ABW1QW38_9ACTN</name>
<protein>
    <submittedName>
        <fullName evidence="2">Exopolyphosphatase</fullName>
    </submittedName>
</protein>
<proteinExistence type="predicted"/>
<dbReference type="RefSeq" id="WP_239022203.1">
    <property type="nucleotide sequence ID" value="NZ_CP034929.1"/>
</dbReference>
<dbReference type="EMBL" id="JBHSQI010000002">
    <property type="protein sequence ID" value="MFC6152701.1"/>
    <property type="molecule type" value="Genomic_DNA"/>
</dbReference>
<dbReference type="SUPFAM" id="SSF53067">
    <property type="entry name" value="Actin-like ATPase domain"/>
    <property type="match status" value="2"/>
</dbReference>
<evidence type="ECO:0000313" key="2">
    <source>
        <dbReference type="EMBL" id="MFC6152701.1"/>
    </source>
</evidence>
<feature type="domain" description="Ppx/GppA phosphatase N-terminal" evidence="1">
    <location>
        <begin position="37"/>
        <end position="313"/>
    </location>
</feature>
<dbReference type="Pfam" id="PF02541">
    <property type="entry name" value="Ppx-GppA"/>
    <property type="match status" value="1"/>
</dbReference>
<reference evidence="3" key="1">
    <citation type="journal article" date="2019" name="Int. J. Syst. Evol. Microbiol.">
        <title>The Global Catalogue of Microorganisms (GCM) 10K type strain sequencing project: providing services to taxonomists for standard genome sequencing and annotation.</title>
        <authorList>
            <consortium name="The Broad Institute Genomics Platform"/>
            <consortium name="The Broad Institute Genome Sequencing Center for Infectious Disease"/>
            <person name="Wu L."/>
            <person name="Ma J."/>
        </authorList>
    </citation>
    <scope>NUCLEOTIDE SEQUENCE [LARGE SCALE GENOMIC DNA]</scope>
    <source>
        <strain evidence="3">DFY28</strain>
    </source>
</reference>
<dbReference type="Gene3D" id="3.30.420.150">
    <property type="entry name" value="Exopolyphosphatase. Domain 2"/>
    <property type="match status" value="1"/>
</dbReference>
<dbReference type="PANTHER" id="PTHR30005:SF13">
    <property type="entry name" value="EXOPOLYPHOSPHATASE 2"/>
    <property type="match status" value="1"/>
</dbReference>
<dbReference type="Proteomes" id="UP001596098">
    <property type="component" value="Unassembled WGS sequence"/>
</dbReference>
<dbReference type="PANTHER" id="PTHR30005">
    <property type="entry name" value="EXOPOLYPHOSPHATASE"/>
    <property type="match status" value="1"/>
</dbReference>
<dbReference type="InterPro" id="IPR003695">
    <property type="entry name" value="Ppx_GppA_N"/>
</dbReference>
<accession>A0ABW1QW38</accession>
<comment type="caution">
    <text evidence="2">The sequence shown here is derived from an EMBL/GenBank/DDBJ whole genome shotgun (WGS) entry which is preliminary data.</text>
</comment>
<dbReference type="InterPro" id="IPR050273">
    <property type="entry name" value="GppA/Ppx_hydrolase"/>
</dbReference>
<evidence type="ECO:0000313" key="3">
    <source>
        <dbReference type="Proteomes" id="UP001596098"/>
    </source>
</evidence>